<feature type="region of interest" description="Disordered" evidence="2">
    <location>
        <begin position="114"/>
        <end position="161"/>
    </location>
</feature>
<dbReference type="RefSeq" id="WP_254161331.1">
    <property type="nucleotide sequence ID" value="NZ_JAHESF010000004.1"/>
</dbReference>
<feature type="compositionally biased region" description="Polar residues" evidence="2">
    <location>
        <begin position="139"/>
        <end position="148"/>
    </location>
</feature>
<dbReference type="Gene3D" id="3.30.1330.60">
    <property type="entry name" value="OmpA-like domain"/>
    <property type="match status" value="1"/>
</dbReference>
<evidence type="ECO:0000313" key="7">
    <source>
        <dbReference type="Proteomes" id="UP001319200"/>
    </source>
</evidence>
<gene>
    <name evidence="6" type="ORF">KK083_05005</name>
</gene>
<dbReference type="Proteomes" id="UP001319200">
    <property type="component" value="Unassembled WGS sequence"/>
</dbReference>
<keyword evidence="1" id="KW-0472">Membrane</keyword>
<feature type="compositionally biased region" description="Polar residues" evidence="2">
    <location>
        <begin position="120"/>
        <end position="132"/>
    </location>
</feature>
<organism evidence="6 7">
    <name type="scientific">Chryseosolibacter histidini</name>
    <dbReference type="NCBI Taxonomy" id="2782349"/>
    <lineage>
        <taxon>Bacteria</taxon>
        <taxon>Pseudomonadati</taxon>
        <taxon>Bacteroidota</taxon>
        <taxon>Cytophagia</taxon>
        <taxon>Cytophagales</taxon>
        <taxon>Chryseotaleaceae</taxon>
        <taxon>Chryseosolibacter</taxon>
    </lineage>
</organism>
<dbReference type="InterPro" id="IPR036737">
    <property type="entry name" value="OmpA-like_sf"/>
</dbReference>
<keyword evidence="3" id="KW-0732">Signal</keyword>
<feature type="domain" description="SPOR" evidence="5">
    <location>
        <begin position="20"/>
        <end position="97"/>
    </location>
</feature>
<dbReference type="Pfam" id="PF05036">
    <property type="entry name" value="SPOR"/>
    <property type="match status" value="1"/>
</dbReference>
<feature type="signal peptide" evidence="3">
    <location>
        <begin position="1"/>
        <end position="21"/>
    </location>
</feature>
<dbReference type="PROSITE" id="PS51724">
    <property type="entry name" value="SPOR"/>
    <property type="match status" value="1"/>
</dbReference>
<evidence type="ECO:0000313" key="6">
    <source>
        <dbReference type="EMBL" id="MBT1696221.1"/>
    </source>
</evidence>
<dbReference type="EMBL" id="JAHESF010000004">
    <property type="protein sequence ID" value="MBT1696221.1"/>
    <property type="molecule type" value="Genomic_DNA"/>
</dbReference>
<feature type="chain" id="PRO_5042995623" evidence="3">
    <location>
        <begin position="22"/>
        <end position="399"/>
    </location>
</feature>
<feature type="compositionally biased region" description="Low complexity" evidence="2">
    <location>
        <begin position="149"/>
        <end position="160"/>
    </location>
</feature>
<evidence type="ECO:0000259" key="4">
    <source>
        <dbReference type="PROSITE" id="PS51123"/>
    </source>
</evidence>
<dbReference type="CDD" id="cd07185">
    <property type="entry name" value="OmpA_C-like"/>
    <property type="match status" value="1"/>
</dbReference>
<keyword evidence="7" id="KW-1185">Reference proteome</keyword>
<comment type="caution">
    <text evidence="6">The sequence shown here is derived from an EMBL/GenBank/DDBJ whole genome shotgun (WGS) entry which is preliminary data.</text>
</comment>
<dbReference type="GO" id="GO:0016020">
    <property type="term" value="C:membrane"/>
    <property type="evidence" value="ECO:0007669"/>
    <property type="project" value="UniProtKB-UniRule"/>
</dbReference>
<evidence type="ECO:0000256" key="2">
    <source>
        <dbReference type="SAM" id="MobiDB-lite"/>
    </source>
</evidence>
<dbReference type="SUPFAM" id="SSF110997">
    <property type="entry name" value="Sporulation related repeat"/>
    <property type="match status" value="1"/>
</dbReference>
<dbReference type="InterPro" id="IPR006665">
    <property type="entry name" value="OmpA-like"/>
</dbReference>
<dbReference type="AlphaFoldDB" id="A0AAP2DH94"/>
<feature type="domain" description="OmpA-like" evidence="4">
    <location>
        <begin position="262"/>
        <end position="399"/>
    </location>
</feature>
<dbReference type="SUPFAM" id="SSF103088">
    <property type="entry name" value="OmpA-like"/>
    <property type="match status" value="1"/>
</dbReference>
<dbReference type="Gene3D" id="3.30.70.1070">
    <property type="entry name" value="Sporulation related repeat"/>
    <property type="match status" value="1"/>
</dbReference>
<protein>
    <submittedName>
        <fullName evidence="6">OmpA family protein</fullName>
    </submittedName>
</protein>
<sequence>MNLRIIVFGIFVALCSVPSLAQQSTYYVVIGVFKVEENAQRFMEYAHTVNVPATYALNPLHNHYYVYVRSTANKGSAYDILKRMQEEGFLDAWVFKGGLGQSAQFSSEHTEIAEAEKPATNLSPTTTITENGTPPVDQPDTNTNGQQVAATDPATATTTPVEKVKPAGKPFMFKLINGSNGKDVMGQVHVLESDRTNKYQGYNGNETVYLTAPNNKGGRWYVTCQVIGFQPIGTVFVYANAEKTYKAAAEQDIVIPLELTRVRKGDYIEMDNVKFFENSNIFKPESSRELDELVAMMVEDPDYKIKLHGHTNGEQDREIVSLTEGQDFFALDPANQRANGSAKTLSTLRAESVKNYLISKGVEGSRISVRGEGGTQPIFDPRGGAASNNDRVEVEITKH</sequence>
<evidence type="ECO:0000259" key="5">
    <source>
        <dbReference type="PROSITE" id="PS51724"/>
    </source>
</evidence>
<proteinExistence type="predicted"/>
<reference evidence="6 7" key="1">
    <citation type="submission" date="2021-05" db="EMBL/GenBank/DDBJ databases">
        <title>A Polyphasic approach of four new species of the genus Ohtaekwangia: Ohtaekwangia histidinii sp. nov., Ohtaekwangia cretensis sp. nov., Ohtaekwangia indiensis sp. nov., Ohtaekwangia reichenbachii sp. nov. from diverse environment.</title>
        <authorList>
            <person name="Octaviana S."/>
        </authorList>
    </citation>
    <scope>NUCLEOTIDE SEQUENCE [LARGE SCALE GENOMIC DNA]</scope>
    <source>
        <strain evidence="6 7">PWU4</strain>
    </source>
</reference>
<dbReference type="Pfam" id="PF00691">
    <property type="entry name" value="OmpA"/>
    <property type="match status" value="1"/>
</dbReference>
<dbReference type="GO" id="GO:0042834">
    <property type="term" value="F:peptidoglycan binding"/>
    <property type="evidence" value="ECO:0007669"/>
    <property type="project" value="InterPro"/>
</dbReference>
<evidence type="ECO:0000256" key="1">
    <source>
        <dbReference type="PROSITE-ProRule" id="PRU00473"/>
    </source>
</evidence>
<accession>A0AAP2DH94</accession>
<dbReference type="InterPro" id="IPR036680">
    <property type="entry name" value="SPOR-like_sf"/>
</dbReference>
<name>A0AAP2DH94_9BACT</name>
<evidence type="ECO:0000256" key="3">
    <source>
        <dbReference type="SAM" id="SignalP"/>
    </source>
</evidence>
<dbReference type="PROSITE" id="PS51123">
    <property type="entry name" value="OMPA_2"/>
    <property type="match status" value="1"/>
</dbReference>
<dbReference type="InterPro" id="IPR007730">
    <property type="entry name" value="SPOR-like_dom"/>
</dbReference>